<dbReference type="AlphaFoldDB" id="A0A2S4KSI0"/>
<dbReference type="EMBL" id="PKSG01000729">
    <property type="protein sequence ID" value="POR33153.1"/>
    <property type="molecule type" value="Genomic_DNA"/>
</dbReference>
<dbReference type="STRING" id="94208.A0A2S4KSI0"/>
<feature type="compositionally biased region" description="Basic and acidic residues" evidence="1">
    <location>
        <begin position="377"/>
        <end position="388"/>
    </location>
</feature>
<dbReference type="OrthoDB" id="5078320at2759"/>
<name>A0A2S4KSI0_9HYPO</name>
<comment type="caution">
    <text evidence="3">The sequence shown here is derived from an EMBL/GenBank/DDBJ whole genome shotgun (WGS) entry which is preliminary data.</text>
</comment>
<evidence type="ECO:0000313" key="3">
    <source>
        <dbReference type="EMBL" id="POR33153.1"/>
    </source>
</evidence>
<dbReference type="PANTHER" id="PTHR38117">
    <property type="entry name" value="NACHT AND WD40 DOMAIN PROTEIN"/>
    <property type="match status" value="1"/>
</dbReference>
<feature type="compositionally biased region" description="Low complexity" evidence="1">
    <location>
        <begin position="321"/>
        <end position="332"/>
    </location>
</feature>
<evidence type="ECO:0000313" key="4">
    <source>
        <dbReference type="Proteomes" id="UP000237481"/>
    </source>
</evidence>
<feature type="region of interest" description="Disordered" evidence="1">
    <location>
        <begin position="261"/>
        <end position="388"/>
    </location>
</feature>
<accession>A0A2S4KSI0</accession>
<protein>
    <recommendedName>
        <fullName evidence="2">DUF7053 domain-containing protein</fullName>
    </recommendedName>
</protein>
<evidence type="ECO:0000256" key="1">
    <source>
        <dbReference type="SAM" id="MobiDB-lite"/>
    </source>
</evidence>
<keyword evidence="4" id="KW-1185">Reference proteome</keyword>
<proteinExistence type="predicted"/>
<gene>
    <name evidence="3" type="ORF">TPAR_06677</name>
</gene>
<organism evidence="3 4">
    <name type="scientific">Tolypocladium paradoxum</name>
    <dbReference type="NCBI Taxonomy" id="94208"/>
    <lineage>
        <taxon>Eukaryota</taxon>
        <taxon>Fungi</taxon>
        <taxon>Dikarya</taxon>
        <taxon>Ascomycota</taxon>
        <taxon>Pezizomycotina</taxon>
        <taxon>Sordariomycetes</taxon>
        <taxon>Hypocreomycetidae</taxon>
        <taxon>Hypocreales</taxon>
        <taxon>Ophiocordycipitaceae</taxon>
        <taxon>Tolypocladium</taxon>
    </lineage>
</organism>
<evidence type="ECO:0000259" key="2">
    <source>
        <dbReference type="Pfam" id="PF23155"/>
    </source>
</evidence>
<feature type="compositionally biased region" description="Low complexity" evidence="1">
    <location>
        <begin position="347"/>
        <end position="362"/>
    </location>
</feature>
<feature type="domain" description="DUF7053" evidence="2">
    <location>
        <begin position="3"/>
        <end position="178"/>
    </location>
</feature>
<dbReference type="InterPro" id="IPR055481">
    <property type="entry name" value="DUF7053"/>
</dbReference>
<dbReference type="Proteomes" id="UP000237481">
    <property type="component" value="Unassembled WGS sequence"/>
</dbReference>
<dbReference type="PANTHER" id="PTHR38117:SF2">
    <property type="entry name" value="NACHT AND WD40 DOMAIN PROTEIN"/>
    <property type="match status" value="1"/>
</dbReference>
<sequence>MLRKKEAFTVVTPIPGFIPRQLALDILHSHSEVITLNPLVLEHRPIPAPRTAAADEFYSTWYEIVERIQYVPGMGRAGSGRITFNGCFHDMPWGLQTHIYAPMNIDLRNRYCIAGNQPGIEPPEHREIGLEALGTPADGLYLREDIEIKCNIAMVSFVKNQLKAASKEMVQRIIKKAELLDAGVLHAMLEDGKLRTINPNDRSKTAVERVNTGLIPSPGLPQDGYYASPTSPSVLSHHYRVGALPSPPLANLHPDATAAQVYQSQSPYQHHHGQCASPPIPPKEQFAPVELPGDLRHYSHPQSQGLQPPRPAPGDQSYGYRDSTSSSDTRSSQAQLSPSLPDTHRTSVSSVASSSHGHPSPGYQRQGFATELSAHSETAEEYGRRVSK</sequence>
<reference evidence="3 4" key="1">
    <citation type="submission" date="2018-01" db="EMBL/GenBank/DDBJ databases">
        <title>Harnessing the power of phylogenomics to disentangle the directionality and signatures of interkingdom host jumping in the parasitic fungal genus Tolypocladium.</title>
        <authorList>
            <person name="Quandt C.A."/>
            <person name="Patterson W."/>
            <person name="Spatafora J.W."/>
        </authorList>
    </citation>
    <scope>NUCLEOTIDE SEQUENCE [LARGE SCALE GENOMIC DNA]</scope>
    <source>
        <strain evidence="3 4">NRBC 100945</strain>
    </source>
</reference>
<dbReference type="Pfam" id="PF23155">
    <property type="entry name" value="DUF7053"/>
    <property type="match status" value="1"/>
</dbReference>